<evidence type="ECO:0000256" key="3">
    <source>
        <dbReference type="ARBA" id="ARBA00022741"/>
    </source>
</evidence>
<keyword evidence="4 9" id="KW-0067">ATP-binding</keyword>
<dbReference type="PANTHER" id="PTHR45772">
    <property type="entry name" value="CONSERVED COMPONENT OF ABC TRANSPORTER FOR NATURAL AMINO ACIDS-RELATED"/>
    <property type="match status" value="1"/>
</dbReference>
<feature type="domain" description="ABC transporter" evidence="8">
    <location>
        <begin position="9"/>
        <end position="253"/>
    </location>
</feature>
<dbReference type="PROSITE" id="PS00211">
    <property type="entry name" value="ABC_TRANSPORTER_1"/>
    <property type="match status" value="1"/>
</dbReference>
<dbReference type="PANTHER" id="PTHR45772:SF5">
    <property type="entry name" value="BRANCHED-CHAIN AMINO ACID TRANSPORT ATP-BINDING PROTEIN LIVG-RELATED"/>
    <property type="match status" value="1"/>
</dbReference>
<evidence type="ECO:0000256" key="6">
    <source>
        <dbReference type="ARBA" id="ARBA00056071"/>
    </source>
</evidence>
<evidence type="ECO:0000256" key="1">
    <source>
        <dbReference type="ARBA" id="ARBA00005417"/>
    </source>
</evidence>
<dbReference type="HOGENOM" id="CLU_000604_1_2_2"/>
<keyword evidence="3" id="KW-0547">Nucleotide-binding</keyword>
<dbReference type="Pfam" id="PF00005">
    <property type="entry name" value="ABC_tran"/>
    <property type="match status" value="1"/>
</dbReference>
<dbReference type="InterPro" id="IPR003439">
    <property type="entry name" value="ABC_transporter-like_ATP-bd"/>
</dbReference>
<dbReference type="InterPro" id="IPR027417">
    <property type="entry name" value="P-loop_NTPase"/>
</dbReference>
<dbReference type="GeneID" id="15393421"/>
<sequence length="258" mass="28929">MKSNGSDLLYTKNLFKFFDGLTALNGVNIRVKDNRVTLIIGPNGSGKTTFINTVSGFYKADEGHVYFEGLEITNKPPHEIYQNGIVRTFQIPQPLKKLTVLENLLIADYNPGESVVGSLLPGWKKYEEDLVERAFDVLKFLKIDHLWDNLAYQLSGGQLKLLEIGRAMMTDAKLIIMDEPVAGVNPVLAKSILDRIKELKARGYTFLIVEHRLDLVLPYVDYIYVMANGSVIAEGVEEDIMSNREVIEVYLGDTGGRT</sequence>
<keyword evidence="10" id="KW-1185">Reference proteome</keyword>
<dbReference type="FunFam" id="3.40.50.300:FF:000421">
    <property type="entry name" value="Branched-chain amino acid ABC transporter ATP-binding protein"/>
    <property type="match status" value="1"/>
</dbReference>
<keyword evidence="5" id="KW-0029">Amino-acid transport</keyword>
<evidence type="ECO:0000313" key="10">
    <source>
        <dbReference type="Proteomes" id="UP000013307"/>
    </source>
</evidence>
<protein>
    <recommendedName>
        <fullName evidence="7">Probable branched-chain amino acid transport ATP-binding protein LivG</fullName>
    </recommendedName>
</protein>
<dbReference type="InterPro" id="IPR017871">
    <property type="entry name" value="ABC_transporter-like_CS"/>
</dbReference>
<dbReference type="GO" id="GO:0005524">
    <property type="term" value="F:ATP binding"/>
    <property type="evidence" value="ECO:0007669"/>
    <property type="project" value="UniProtKB-KW"/>
</dbReference>
<dbReference type="GO" id="GO:0006865">
    <property type="term" value="P:amino acid transport"/>
    <property type="evidence" value="ECO:0007669"/>
    <property type="project" value="UniProtKB-KW"/>
</dbReference>
<dbReference type="RefSeq" id="WP_015591355.1">
    <property type="nucleotide sequence ID" value="NC_021169.1"/>
</dbReference>
<dbReference type="eggNOG" id="arCOG00925">
    <property type="taxonomic scope" value="Archaea"/>
</dbReference>
<comment type="function">
    <text evidence="6">Probable component of a branched-chain amino-acid transport system.</text>
</comment>
<dbReference type="EMBL" id="CP005290">
    <property type="protein sequence ID" value="AGK61757.1"/>
    <property type="molecule type" value="Genomic_DNA"/>
</dbReference>
<evidence type="ECO:0000256" key="7">
    <source>
        <dbReference type="ARBA" id="ARBA00072811"/>
    </source>
</evidence>
<evidence type="ECO:0000313" key="9">
    <source>
        <dbReference type="EMBL" id="AGK61757.1"/>
    </source>
</evidence>
<proteinExistence type="inferred from homology"/>
<dbReference type="Gene3D" id="3.40.50.300">
    <property type="entry name" value="P-loop containing nucleotide triphosphate hydrolases"/>
    <property type="match status" value="1"/>
</dbReference>
<dbReference type="SMART" id="SM00382">
    <property type="entry name" value="AAA"/>
    <property type="match status" value="1"/>
</dbReference>
<evidence type="ECO:0000259" key="8">
    <source>
        <dbReference type="PROSITE" id="PS50893"/>
    </source>
</evidence>
<keyword evidence="2" id="KW-0813">Transport</keyword>
<dbReference type="SUPFAM" id="SSF52540">
    <property type="entry name" value="P-loop containing nucleoside triphosphate hydrolases"/>
    <property type="match status" value="1"/>
</dbReference>
<organism evidence="9 10">
    <name type="scientific">Archaeoglobus sulfaticallidus PM70-1</name>
    <dbReference type="NCBI Taxonomy" id="387631"/>
    <lineage>
        <taxon>Archaea</taxon>
        <taxon>Methanobacteriati</taxon>
        <taxon>Methanobacteriota</taxon>
        <taxon>Archaeoglobi</taxon>
        <taxon>Archaeoglobales</taxon>
        <taxon>Archaeoglobaceae</taxon>
        <taxon>Archaeoglobus</taxon>
    </lineage>
</organism>
<dbReference type="OrthoDB" id="44250at2157"/>
<comment type="similarity">
    <text evidence="1">Belongs to the ABC transporter superfamily.</text>
</comment>
<evidence type="ECO:0000256" key="5">
    <source>
        <dbReference type="ARBA" id="ARBA00022970"/>
    </source>
</evidence>
<dbReference type="GO" id="GO:0016887">
    <property type="term" value="F:ATP hydrolysis activity"/>
    <property type="evidence" value="ECO:0007669"/>
    <property type="project" value="InterPro"/>
</dbReference>
<dbReference type="InterPro" id="IPR003593">
    <property type="entry name" value="AAA+_ATPase"/>
</dbReference>
<dbReference type="PROSITE" id="PS50893">
    <property type="entry name" value="ABC_TRANSPORTER_2"/>
    <property type="match status" value="1"/>
</dbReference>
<dbReference type="Proteomes" id="UP000013307">
    <property type="component" value="Chromosome"/>
</dbReference>
<accession>N0BHG1</accession>
<dbReference type="KEGG" id="ast:Asulf_01786"/>
<dbReference type="AlphaFoldDB" id="N0BHG1"/>
<dbReference type="InterPro" id="IPR032823">
    <property type="entry name" value="BCA_ABC_TP_C"/>
</dbReference>
<dbReference type="STRING" id="387631.Asulf_01786"/>
<name>N0BHG1_9EURY</name>
<dbReference type="InterPro" id="IPR051120">
    <property type="entry name" value="ABC_AA/LPS_Transport"/>
</dbReference>
<dbReference type="GO" id="GO:0005886">
    <property type="term" value="C:plasma membrane"/>
    <property type="evidence" value="ECO:0007669"/>
    <property type="project" value="TreeGrafter"/>
</dbReference>
<dbReference type="CDD" id="cd03219">
    <property type="entry name" value="ABC_Mj1267_LivG_branched"/>
    <property type="match status" value="1"/>
</dbReference>
<evidence type="ECO:0000256" key="4">
    <source>
        <dbReference type="ARBA" id="ARBA00022840"/>
    </source>
</evidence>
<gene>
    <name evidence="9" type="ORF">Asulf_01786</name>
</gene>
<reference evidence="9 10" key="1">
    <citation type="journal article" date="2013" name="Genome Announc.">
        <title>Complete Genome Sequence of the Thermophilic and Facultatively Chemolithoautotrophic Sulfate Reducer Archaeoglobus sulfaticallidus Strain PM70-1T.</title>
        <authorList>
            <person name="Stokke R."/>
            <person name="Hocking W.P."/>
            <person name="Steinsbu B.O."/>
            <person name="Steen I.H."/>
        </authorList>
    </citation>
    <scope>NUCLEOTIDE SEQUENCE [LARGE SCALE GENOMIC DNA]</scope>
    <source>
        <strain evidence="9">PM70-1</strain>
    </source>
</reference>
<dbReference type="Pfam" id="PF12399">
    <property type="entry name" value="BCA_ABC_TP_C"/>
    <property type="match status" value="1"/>
</dbReference>
<evidence type="ECO:0000256" key="2">
    <source>
        <dbReference type="ARBA" id="ARBA00022448"/>
    </source>
</evidence>